<evidence type="ECO:0000313" key="2">
    <source>
        <dbReference type="EMBL" id="ORV74730.1"/>
    </source>
</evidence>
<comment type="caution">
    <text evidence="2">The sequence shown here is derived from an EMBL/GenBank/DDBJ whole genome shotgun (WGS) entry which is preliminary data.</text>
</comment>
<reference evidence="2 3" key="1">
    <citation type="submission" date="2016-01" db="EMBL/GenBank/DDBJ databases">
        <title>The new phylogeny of the genus Mycobacterium.</title>
        <authorList>
            <person name="Tarcisio F."/>
            <person name="Conor M."/>
            <person name="Antonella G."/>
            <person name="Elisabetta G."/>
            <person name="Giulia F.S."/>
            <person name="Sara T."/>
            <person name="Anna F."/>
            <person name="Clotilde B."/>
            <person name="Roberto B."/>
            <person name="Veronica D.S."/>
            <person name="Fabio R."/>
            <person name="Monica P."/>
            <person name="Olivier J."/>
            <person name="Enrico T."/>
            <person name="Nicola S."/>
        </authorList>
    </citation>
    <scope>NUCLEOTIDE SEQUENCE [LARGE SCALE GENOMIC DNA]</scope>
    <source>
        <strain evidence="2 3">DSM 43505</strain>
    </source>
</reference>
<protein>
    <submittedName>
        <fullName evidence="2">Uncharacterized protein</fullName>
    </submittedName>
</protein>
<evidence type="ECO:0000256" key="1">
    <source>
        <dbReference type="SAM" id="MobiDB-lite"/>
    </source>
</evidence>
<proteinExistence type="predicted"/>
<dbReference type="STRING" id="1777.AWC07_24250"/>
<keyword evidence="3" id="KW-1185">Reference proteome</keyword>
<gene>
    <name evidence="2" type="ORF">AWC07_24250</name>
</gene>
<accession>A0A1X1VXW4</accession>
<feature type="compositionally biased region" description="Polar residues" evidence="1">
    <location>
        <begin position="83"/>
        <end position="99"/>
    </location>
</feature>
<dbReference type="Proteomes" id="UP000193738">
    <property type="component" value="Unassembled WGS sequence"/>
</dbReference>
<feature type="region of interest" description="Disordered" evidence="1">
    <location>
        <begin position="77"/>
        <end position="111"/>
    </location>
</feature>
<organism evidence="2 3">
    <name type="scientific">Mycobacterium gastri</name>
    <dbReference type="NCBI Taxonomy" id="1777"/>
    <lineage>
        <taxon>Bacteria</taxon>
        <taxon>Bacillati</taxon>
        <taxon>Actinomycetota</taxon>
        <taxon>Actinomycetes</taxon>
        <taxon>Mycobacteriales</taxon>
        <taxon>Mycobacteriaceae</taxon>
        <taxon>Mycobacterium</taxon>
    </lineage>
</organism>
<dbReference type="AlphaFoldDB" id="A0A1X1VXW4"/>
<sequence>MISSPDSAATNCGLHLAWPDIKHCYRRSVLGLFWLTIATGTTGWRWGLRGQLHRDPAERADASVVVEGQLPDLKCSVTRRKTPTITGSDRNANKPSPRTQAAGCPALARTE</sequence>
<dbReference type="EMBL" id="LQOX01000055">
    <property type="protein sequence ID" value="ORV74730.1"/>
    <property type="molecule type" value="Genomic_DNA"/>
</dbReference>
<name>A0A1X1VXW4_MYCGS</name>
<evidence type="ECO:0000313" key="3">
    <source>
        <dbReference type="Proteomes" id="UP000193738"/>
    </source>
</evidence>